<feature type="active site" evidence="5">
    <location>
        <position position="302"/>
    </location>
</feature>
<evidence type="ECO:0000256" key="7">
    <source>
        <dbReference type="SAM" id="SignalP"/>
    </source>
</evidence>
<comment type="similarity">
    <text evidence="1 6">Belongs to the peptidase A1 family.</text>
</comment>
<evidence type="ECO:0000313" key="10">
    <source>
        <dbReference type="Proteomes" id="UP000724874"/>
    </source>
</evidence>
<dbReference type="PANTHER" id="PTHR47966:SF6">
    <property type="entry name" value="PEPTIDASE A1 DOMAIN-CONTAINING PROTEIN"/>
    <property type="match status" value="1"/>
</dbReference>
<dbReference type="EMBL" id="JADNYJ010000167">
    <property type="protein sequence ID" value="KAF8877652.1"/>
    <property type="molecule type" value="Genomic_DNA"/>
</dbReference>
<accession>A0A9P5ND22</accession>
<evidence type="ECO:0000259" key="8">
    <source>
        <dbReference type="PROSITE" id="PS51767"/>
    </source>
</evidence>
<evidence type="ECO:0000256" key="3">
    <source>
        <dbReference type="ARBA" id="ARBA00022750"/>
    </source>
</evidence>
<feature type="chain" id="PRO_5040311111" evidence="7">
    <location>
        <begin position="23"/>
        <end position="444"/>
    </location>
</feature>
<dbReference type="InterPro" id="IPR033121">
    <property type="entry name" value="PEPTIDASE_A1"/>
</dbReference>
<evidence type="ECO:0000256" key="4">
    <source>
        <dbReference type="ARBA" id="ARBA00022801"/>
    </source>
</evidence>
<evidence type="ECO:0000256" key="1">
    <source>
        <dbReference type="ARBA" id="ARBA00007447"/>
    </source>
</evidence>
<dbReference type="OrthoDB" id="771136at2759"/>
<feature type="signal peptide" evidence="7">
    <location>
        <begin position="1"/>
        <end position="22"/>
    </location>
</feature>
<protein>
    <submittedName>
        <fullName evidence="9">Aspartic peptidase domain-containing protein</fullName>
    </submittedName>
</protein>
<dbReference type="GO" id="GO:0006508">
    <property type="term" value="P:proteolysis"/>
    <property type="evidence" value="ECO:0007669"/>
    <property type="project" value="UniProtKB-KW"/>
</dbReference>
<dbReference type="Pfam" id="PF00026">
    <property type="entry name" value="Asp"/>
    <property type="match status" value="1"/>
</dbReference>
<comment type="caution">
    <text evidence="9">The sequence shown here is derived from an EMBL/GenBank/DDBJ whole genome shotgun (WGS) entry which is preliminary data.</text>
</comment>
<proteinExistence type="inferred from homology"/>
<dbReference type="Proteomes" id="UP000724874">
    <property type="component" value="Unassembled WGS sequence"/>
</dbReference>
<evidence type="ECO:0000256" key="6">
    <source>
        <dbReference type="RuleBase" id="RU000454"/>
    </source>
</evidence>
<feature type="domain" description="Peptidase A1" evidence="8">
    <location>
        <begin position="80"/>
        <end position="416"/>
    </location>
</feature>
<dbReference type="CDD" id="cd05471">
    <property type="entry name" value="pepsin_like"/>
    <property type="match status" value="1"/>
</dbReference>
<keyword evidence="4 6" id="KW-0378">Hydrolase</keyword>
<dbReference type="PANTHER" id="PTHR47966">
    <property type="entry name" value="BETA-SITE APP-CLEAVING ENZYME, ISOFORM A-RELATED"/>
    <property type="match status" value="1"/>
</dbReference>
<dbReference type="Gene3D" id="2.40.70.10">
    <property type="entry name" value="Acid Proteases"/>
    <property type="match status" value="2"/>
</dbReference>
<keyword evidence="2 6" id="KW-0645">Protease</keyword>
<organism evidence="9 10">
    <name type="scientific">Gymnopilus junonius</name>
    <name type="common">Spectacular rustgill mushroom</name>
    <name type="synonym">Gymnopilus spectabilis subsp. junonius</name>
    <dbReference type="NCBI Taxonomy" id="109634"/>
    <lineage>
        <taxon>Eukaryota</taxon>
        <taxon>Fungi</taxon>
        <taxon>Dikarya</taxon>
        <taxon>Basidiomycota</taxon>
        <taxon>Agaricomycotina</taxon>
        <taxon>Agaricomycetes</taxon>
        <taxon>Agaricomycetidae</taxon>
        <taxon>Agaricales</taxon>
        <taxon>Agaricineae</taxon>
        <taxon>Hymenogastraceae</taxon>
        <taxon>Gymnopilus</taxon>
    </lineage>
</organism>
<dbReference type="InterPro" id="IPR021109">
    <property type="entry name" value="Peptidase_aspartic_dom_sf"/>
</dbReference>
<dbReference type="GO" id="GO:0004190">
    <property type="term" value="F:aspartic-type endopeptidase activity"/>
    <property type="evidence" value="ECO:0007669"/>
    <property type="project" value="UniProtKB-KW"/>
</dbReference>
<sequence>MPPRLPFSLFFIVWLTFLESLALDLVHVPLTRRSGAASFDPNREALKVKVKYGFTDPPSRFRRATSGGVDVTNQDDDSSFLGSLSIGTPPQTFTVVLDSGSSDLWLASSSCTNCNTNAPLFQSDKSQSFQASMGADAEVTITYGSGSVTGIVATDTVTMGGFTVSSQTFRKYHSFIPILTATSTQNLLQGAISGLIGLAFPPLSQTRSTPFWLALLNANEFSAADMGFWLARAPASSNAAEVPGGVFTLGGANASLYSGDIEFLDLPVSTPSFWFQSLSAVTVNGQSIQIDTSSASTLSAIDTGTTLIVGPPTDVAAIWAAVPNSSPSRISSGFFRFPCTTQVNVTLSFGGKVWSISPQDMNVGQETPQSQFCLGGIITVGSTGSGSGAPQWIIGDTFLKNVYTVLRASPPSVGFAELSTLAGGTGAASLRVVSRCLRSIDRHT</sequence>
<dbReference type="InterPro" id="IPR001461">
    <property type="entry name" value="Aspartic_peptidase_A1"/>
</dbReference>
<dbReference type="InterPro" id="IPR001969">
    <property type="entry name" value="Aspartic_peptidase_AS"/>
</dbReference>
<dbReference type="FunFam" id="2.40.70.10:FF:000115">
    <property type="entry name" value="Lysosomal aspartic protease"/>
    <property type="match status" value="1"/>
</dbReference>
<keyword evidence="3 6" id="KW-0064">Aspartyl protease</keyword>
<gene>
    <name evidence="9" type="ORF">CPB84DRAFT_1688637</name>
</gene>
<dbReference type="PRINTS" id="PR00792">
    <property type="entry name" value="PEPSIN"/>
</dbReference>
<dbReference type="PROSITE" id="PS00141">
    <property type="entry name" value="ASP_PROTEASE"/>
    <property type="match status" value="1"/>
</dbReference>
<dbReference type="PROSITE" id="PS51767">
    <property type="entry name" value="PEPTIDASE_A1"/>
    <property type="match status" value="1"/>
</dbReference>
<keyword evidence="10" id="KW-1185">Reference proteome</keyword>
<dbReference type="AlphaFoldDB" id="A0A9P5ND22"/>
<dbReference type="SUPFAM" id="SSF50630">
    <property type="entry name" value="Acid proteases"/>
    <property type="match status" value="1"/>
</dbReference>
<dbReference type="InterPro" id="IPR034164">
    <property type="entry name" value="Pepsin-like_dom"/>
</dbReference>
<evidence type="ECO:0000256" key="5">
    <source>
        <dbReference type="PIRSR" id="PIRSR601461-1"/>
    </source>
</evidence>
<evidence type="ECO:0000256" key="2">
    <source>
        <dbReference type="ARBA" id="ARBA00022670"/>
    </source>
</evidence>
<keyword evidence="7" id="KW-0732">Signal</keyword>
<feature type="active site" evidence="5">
    <location>
        <position position="98"/>
    </location>
</feature>
<evidence type="ECO:0000313" key="9">
    <source>
        <dbReference type="EMBL" id="KAF8877652.1"/>
    </source>
</evidence>
<reference evidence="9" key="1">
    <citation type="submission" date="2020-11" db="EMBL/GenBank/DDBJ databases">
        <authorList>
            <consortium name="DOE Joint Genome Institute"/>
            <person name="Ahrendt S."/>
            <person name="Riley R."/>
            <person name="Andreopoulos W."/>
            <person name="LaButti K."/>
            <person name="Pangilinan J."/>
            <person name="Ruiz-duenas F.J."/>
            <person name="Barrasa J.M."/>
            <person name="Sanchez-Garcia M."/>
            <person name="Camarero S."/>
            <person name="Miyauchi S."/>
            <person name="Serrano A."/>
            <person name="Linde D."/>
            <person name="Babiker R."/>
            <person name="Drula E."/>
            <person name="Ayuso-Fernandez I."/>
            <person name="Pacheco R."/>
            <person name="Padilla G."/>
            <person name="Ferreira P."/>
            <person name="Barriuso J."/>
            <person name="Kellner H."/>
            <person name="Castanera R."/>
            <person name="Alfaro M."/>
            <person name="Ramirez L."/>
            <person name="Pisabarro A.G."/>
            <person name="Kuo A."/>
            <person name="Tritt A."/>
            <person name="Lipzen A."/>
            <person name="He G."/>
            <person name="Yan M."/>
            <person name="Ng V."/>
            <person name="Cullen D."/>
            <person name="Martin F."/>
            <person name="Rosso M.-N."/>
            <person name="Henrissat B."/>
            <person name="Hibbett D."/>
            <person name="Martinez A.T."/>
            <person name="Grigoriev I.V."/>
        </authorList>
    </citation>
    <scope>NUCLEOTIDE SEQUENCE</scope>
    <source>
        <strain evidence="9">AH 44721</strain>
    </source>
</reference>
<name>A0A9P5ND22_GYMJU</name>